<comment type="caution">
    <text evidence="4">The sequence shown here is derived from an EMBL/GenBank/DDBJ whole genome shotgun (WGS) entry which is preliminary data.</text>
</comment>
<evidence type="ECO:0000313" key="2">
    <source>
        <dbReference type="EMBL" id="KAJ9684825.1"/>
    </source>
</evidence>
<gene>
    <name evidence="5" type="ORF">PVL29_013471</name>
    <name evidence="6" type="ORF">PVL29_013665</name>
    <name evidence="4" type="ORF">PVL29_014844</name>
    <name evidence="2" type="ORF">PVL29_017017</name>
    <name evidence="3" type="ORF">PVL29_017572</name>
    <name evidence="1" type="ORF">PVL29_025260</name>
</gene>
<protein>
    <submittedName>
        <fullName evidence="4">Uncharacterized protein</fullName>
    </submittedName>
</protein>
<dbReference type="EMBL" id="JARBHA010000011">
    <property type="protein sequence ID" value="KAJ9689359.1"/>
    <property type="molecule type" value="Genomic_DNA"/>
</dbReference>
<evidence type="ECO:0000313" key="5">
    <source>
        <dbReference type="EMBL" id="KAJ9691300.1"/>
    </source>
</evidence>
<evidence type="ECO:0000313" key="4">
    <source>
        <dbReference type="EMBL" id="KAJ9689359.1"/>
    </source>
</evidence>
<accession>A0AA38ZIC2</accession>
<evidence type="ECO:0000313" key="6">
    <source>
        <dbReference type="EMBL" id="KAJ9691553.1"/>
    </source>
</evidence>
<dbReference type="EMBL" id="JARBHA010000013">
    <property type="protein sequence ID" value="KAJ9685585.1"/>
    <property type="molecule type" value="Genomic_DNA"/>
</dbReference>
<dbReference type="EMBL" id="JARBHA010000019">
    <property type="protein sequence ID" value="KAJ9671465.1"/>
    <property type="molecule type" value="Genomic_DNA"/>
</dbReference>
<reference evidence="4 7" key="1">
    <citation type="journal article" date="2023" name="BMC Biotechnol.">
        <title>Vitis rotundifolia cv Carlos genome sequencing.</title>
        <authorList>
            <person name="Huff M."/>
            <person name="Hulse-Kemp A."/>
            <person name="Scheffler B."/>
            <person name="Youngblood R."/>
            <person name="Simpson S."/>
            <person name="Babiker E."/>
            <person name="Staton M."/>
        </authorList>
    </citation>
    <scope>NUCLEOTIDE SEQUENCE [LARGE SCALE GENOMIC DNA]</scope>
    <source>
        <tissue evidence="4">Leaf</tissue>
    </source>
</reference>
<name>A0AA38ZIC2_VITRO</name>
<evidence type="ECO:0000313" key="1">
    <source>
        <dbReference type="EMBL" id="KAJ9671465.1"/>
    </source>
</evidence>
<dbReference type="EMBL" id="JARBHA010000010">
    <property type="protein sequence ID" value="KAJ9691300.1"/>
    <property type="molecule type" value="Genomic_DNA"/>
</dbReference>
<evidence type="ECO:0000313" key="7">
    <source>
        <dbReference type="Proteomes" id="UP001168098"/>
    </source>
</evidence>
<dbReference type="EMBL" id="JARBHA010000010">
    <property type="protein sequence ID" value="KAJ9691553.1"/>
    <property type="molecule type" value="Genomic_DNA"/>
</dbReference>
<evidence type="ECO:0000313" key="3">
    <source>
        <dbReference type="EMBL" id="KAJ9685585.1"/>
    </source>
</evidence>
<dbReference type="Proteomes" id="UP001168098">
    <property type="component" value="Unassembled WGS sequence"/>
</dbReference>
<dbReference type="AlphaFoldDB" id="A0AA38ZIC2"/>
<keyword evidence="7" id="KW-1185">Reference proteome</keyword>
<dbReference type="EMBL" id="JARBHA010000013">
    <property type="protein sequence ID" value="KAJ9684825.1"/>
    <property type="molecule type" value="Genomic_DNA"/>
</dbReference>
<proteinExistence type="predicted"/>
<organism evidence="4 7">
    <name type="scientific">Vitis rotundifolia</name>
    <name type="common">Muscadine grape</name>
    <dbReference type="NCBI Taxonomy" id="103349"/>
    <lineage>
        <taxon>Eukaryota</taxon>
        <taxon>Viridiplantae</taxon>
        <taxon>Streptophyta</taxon>
        <taxon>Embryophyta</taxon>
        <taxon>Tracheophyta</taxon>
        <taxon>Spermatophyta</taxon>
        <taxon>Magnoliopsida</taxon>
        <taxon>eudicotyledons</taxon>
        <taxon>Gunneridae</taxon>
        <taxon>Pentapetalae</taxon>
        <taxon>rosids</taxon>
        <taxon>Vitales</taxon>
        <taxon>Vitaceae</taxon>
        <taxon>Viteae</taxon>
        <taxon>Vitis</taxon>
    </lineage>
</organism>
<sequence length="58" mass="6677">MRKFRMIMRTGTETRFAHFLNSPVFGMKIHTSVGPLKLLLPLPYAFHPSGKSFKTQLI</sequence>